<dbReference type="PANTHER" id="PTHR10907:SF47">
    <property type="entry name" value="REGUCALCIN"/>
    <property type="match status" value="1"/>
</dbReference>
<dbReference type="AlphaFoldDB" id="A0A1T4K379"/>
<feature type="binding site" evidence="3">
    <location>
        <position position="35"/>
    </location>
    <ligand>
        <name>a divalent metal cation</name>
        <dbReference type="ChEBI" id="CHEBI:60240"/>
    </ligand>
</feature>
<comment type="similarity">
    <text evidence="1">Belongs to the SMP-30/CGR1 family.</text>
</comment>
<dbReference type="PRINTS" id="PR01790">
    <property type="entry name" value="SMP30FAMILY"/>
</dbReference>
<dbReference type="Proteomes" id="UP000190637">
    <property type="component" value="Unassembled WGS sequence"/>
</dbReference>
<keyword evidence="3" id="KW-0862">Zinc</keyword>
<keyword evidence="7" id="KW-1185">Reference proteome</keyword>
<feature type="binding site" evidence="3">
    <location>
        <position position="116"/>
    </location>
    <ligand>
        <name>substrate</name>
    </ligand>
</feature>
<keyword evidence="3" id="KW-0479">Metal-binding</keyword>
<proteinExistence type="inferred from homology"/>
<organism evidence="6 7">
    <name type="scientific">Marinactinospora thermotolerans DSM 45154</name>
    <dbReference type="NCBI Taxonomy" id="1122192"/>
    <lineage>
        <taxon>Bacteria</taxon>
        <taxon>Bacillati</taxon>
        <taxon>Actinomycetota</taxon>
        <taxon>Actinomycetes</taxon>
        <taxon>Streptosporangiales</taxon>
        <taxon>Nocardiopsidaceae</taxon>
        <taxon>Marinactinospora</taxon>
    </lineage>
</organism>
<sequence>MRTSPAGLPAGDARKGAAVSDGVEQVTDPIAEHGEGPVWFPAWGGLVWVDMFAGDVLAVEPGSGRVRRRHVAGLVAAVRPRVGGGAVVATERGFLLVDADGGRRDLGELWSDPGMRMNDGGCDPDGRFYCGTLAGGPLRGAGRLYRLDAEGRIEPVLEGVTVSNGLAWSPDGSTAYYVDSATRRVDAFDYTRRDGLRRRRPFAEFPEEGGVPDGIAVDAEGGVWVALWGGGRVCRLSPSGRVEAVVELPVSRVSACAFGGPGLRDLYVTTSRLGLAPGTEPAAGALFRLRSGVAGLPVSAYAG</sequence>
<evidence type="ECO:0000256" key="4">
    <source>
        <dbReference type="SAM" id="MobiDB-lite"/>
    </source>
</evidence>
<dbReference type="GO" id="GO:0019853">
    <property type="term" value="P:L-ascorbic acid biosynthetic process"/>
    <property type="evidence" value="ECO:0007669"/>
    <property type="project" value="TreeGrafter"/>
</dbReference>
<feature type="binding site" evidence="3">
    <location>
        <position position="164"/>
    </location>
    <ligand>
        <name>a divalent metal cation</name>
        <dbReference type="ChEBI" id="CHEBI:60240"/>
    </ligand>
</feature>
<dbReference type="STRING" id="1122192.SAMN02745673_00140"/>
<dbReference type="InterPro" id="IPR005511">
    <property type="entry name" value="SMP-30"/>
</dbReference>
<dbReference type="Gene3D" id="2.120.10.30">
    <property type="entry name" value="TolB, C-terminal domain"/>
    <property type="match status" value="1"/>
</dbReference>
<dbReference type="Pfam" id="PF08450">
    <property type="entry name" value="SGL"/>
    <property type="match status" value="1"/>
</dbReference>
<name>A0A1T4K379_9ACTN</name>
<feature type="active site" description="Proton donor/acceptor" evidence="2">
    <location>
        <position position="213"/>
    </location>
</feature>
<comment type="cofactor">
    <cofactor evidence="3">
        <name>Zn(2+)</name>
        <dbReference type="ChEBI" id="CHEBI:29105"/>
    </cofactor>
    <text evidence="3">Binds 1 divalent metal cation per subunit.</text>
</comment>
<evidence type="ECO:0000313" key="6">
    <source>
        <dbReference type="EMBL" id="SJZ36858.1"/>
    </source>
</evidence>
<evidence type="ECO:0000259" key="5">
    <source>
        <dbReference type="Pfam" id="PF08450"/>
    </source>
</evidence>
<evidence type="ECO:0000256" key="1">
    <source>
        <dbReference type="ARBA" id="ARBA00008853"/>
    </source>
</evidence>
<dbReference type="GO" id="GO:0005509">
    <property type="term" value="F:calcium ion binding"/>
    <property type="evidence" value="ECO:0007669"/>
    <property type="project" value="TreeGrafter"/>
</dbReference>
<evidence type="ECO:0000313" key="7">
    <source>
        <dbReference type="Proteomes" id="UP000190637"/>
    </source>
</evidence>
<feature type="binding site" evidence="3">
    <location>
        <position position="118"/>
    </location>
    <ligand>
        <name>substrate</name>
    </ligand>
</feature>
<dbReference type="GO" id="GO:0004341">
    <property type="term" value="F:gluconolactonase activity"/>
    <property type="evidence" value="ECO:0007669"/>
    <property type="project" value="TreeGrafter"/>
</dbReference>
<evidence type="ECO:0000256" key="3">
    <source>
        <dbReference type="PIRSR" id="PIRSR605511-2"/>
    </source>
</evidence>
<dbReference type="PANTHER" id="PTHR10907">
    <property type="entry name" value="REGUCALCIN"/>
    <property type="match status" value="1"/>
</dbReference>
<dbReference type="InterPro" id="IPR013658">
    <property type="entry name" value="SGL"/>
</dbReference>
<reference evidence="6 7" key="1">
    <citation type="submission" date="2017-02" db="EMBL/GenBank/DDBJ databases">
        <authorList>
            <person name="Peterson S.W."/>
        </authorList>
    </citation>
    <scope>NUCLEOTIDE SEQUENCE [LARGE SCALE GENOMIC DNA]</scope>
    <source>
        <strain evidence="6 7">DSM 45154</strain>
    </source>
</reference>
<accession>A0A1T4K379</accession>
<feature type="binding site" evidence="3">
    <location>
        <position position="213"/>
    </location>
    <ligand>
        <name>a divalent metal cation</name>
        <dbReference type="ChEBI" id="CHEBI:60240"/>
    </ligand>
</feature>
<dbReference type="EMBL" id="FUWS01000001">
    <property type="protein sequence ID" value="SJZ36858.1"/>
    <property type="molecule type" value="Genomic_DNA"/>
</dbReference>
<evidence type="ECO:0000256" key="2">
    <source>
        <dbReference type="PIRSR" id="PIRSR605511-1"/>
    </source>
</evidence>
<gene>
    <name evidence="6" type="ORF">SAMN02745673_00140</name>
</gene>
<dbReference type="SUPFAM" id="SSF63829">
    <property type="entry name" value="Calcium-dependent phosphotriesterase"/>
    <property type="match status" value="1"/>
</dbReference>
<dbReference type="InterPro" id="IPR011042">
    <property type="entry name" value="6-blade_b-propeller_TolB-like"/>
</dbReference>
<feature type="region of interest" description="Disordered" evidence="4">
    <location>
        <begin position="1"/>
        <end position="22"/>
    </location>
</feature>
<protein>
    <submittedName>
        <fullName evidence="6">Gluconolactonase</fullName>
    </submittedName>
</protein>
<feature type="domain" description="SMP-30/Gluconolactonase/LRE-like region" evidence="5">
    <location>
        <begin position="34"/>
        <end position="271"/>
    </location>
</feature>